<sequence length="558" mass="62617">MGKKRPLFRSRQLPLTNLNNVKEPMQSLSVPISRVVRTKGGRPRRVNPPSEEANGGRPVSLPERVEEEGEGLGRDRGGSARATAEVAGSRRGRAGGGHRKRPTRHQSERVVKSAESGLVVAEKENAFAGGEEARYQPFFQLPSHSRAFEAAPARAAPKKPFIGAKTFEGPKEGYVYGNGKFGVGYYVDQLPKVQGEMCANAMVNFILDECMVSVKRLSIIKARRVVNALVDSTVEISHHQSEIHWYENMREERSEMLRENLDFAACHDRSRWESWDVLVREMIRLRSPESVESSDYLSDPAFKGKFAESHSKRPEDISAVLELLEDSTKTKGKLSMEHSAKVLAKYRISPRALKGLHMALNRALAREVSKSDKKSAPTICRACTSLRGRRLCSQCMREKKGGEGGARDRSSRACVRQNSYGSLLYKGWLWWESKEQLGRGAIHTNDKNDLHDSLLDMVYRLQSKALRRIFNSWKLHVFQTKATRAKVRLTSAKVVASAFHRWKKLLDLRKQKQDRRDRASSSASSSPSSEQKGSSSYVSSYKASSSMKAVGEKIKKVN</sequence>
<dbReference type="EMBL" id="CP031042">
    <property type="protein sequence ID" value="QDZ23009.1"/>
    <property type="molecule type" value="Genomic_DNA"/>
</dbReference>
<dbReference type="Proteomes" id="UP000316726">
    <property type="component" value="Chromosome 9"/>
</dbReference>
<feature type="region of interest" description="Disordered" evidence="1">
    <location>
        <begin position="1"/>
        <end position="115"/>
    </location>
</feature>
<keyword evidence="3" id="KW-1185">Reference proteome</keyword>
<dbReference type="AlphaFoldDB" id="A0A5B8MR20"/>
<accession>A0A5B8MR20</accession>
<feature type="region of interest" description="Disordered" evidence="1">
    <location>
        <begin position="510"/>
        <end position="558"/>
    </location>
</feature>
<gene>
    <name evidence="2" type="ORF">A3770_09p55270</name>
</gene>
<feature type="compositionally biased region" description="Low complexity" evidence="1">
    <location>
        <begin position="520"/>
        <end position="546"/>
    </location>
</feature>
<feature type="compositionally biased region" description="Polar residues" evidence="1">
    <location>
        <begin position="13"/>
        <end position="30"/>
    </location>
</feature>
<proteinExistence type="predicted"/>
<evidence type="ECO:0000256" key="1">
    <source>
        <dbReference type="SAM" id="MobiDB-lite"/>
    </source>
</evidence>
<protein>
    <submittedName>
        <fullName evidence="2">Uncharacterized protein</fullName>
    </submittedName>
</protein>
<organism evidence="2 3">
    <name type="scientific">Chloropicon primus</name>
    <dbReference type="NCBI Taxonomy" id="1764295"/>
    <lineage>
        <taxon>Eukaryota</taxon>
        <taxon>Viridiplantae</taxon>
        <taxon>Chlorophyta</taxon>
        <taxon>Chloropicophyceae</taxon>
        <taxon>Chloropicales</taxon>
        <taxon>Chloropicaceae</taxon>
        <taxon>Chloropicon</taxon>
    </lineage>
</organism>
<feature type="compositionally biased region" description="Basic and acidic residues" evidence="1">
    <location>
        <begin position="510"/>
        <end position="519"/>
    </location>
</feature>
<evidence type="ECO:0000313" key="2">
    <source>
        <dbReference type="EMBL" id="QDZ23009.1"/>
    </source>
</evidence>
<feature type="compositionally biased region" description="Basic residues" evidence="1">
    <location>
        <begin position="36"/>
        <end position="45"/>
    </location>
</feature>
<name>A0A5B8MR20_9CHLO</name>
<feature type="compositionally biased region" description="Basic residues" evidence="1">
    <location>
        <begin position="90"/>
        <end position="104"/>
    </location>
</feature>
<evidence type="ECO:0000313" key="3">
    <source>
        <dbReference type="Proteomes" id="UP000316726"/>
    </source>
</evidence>
<reference evidence="2 3" key="1">
    <citation type="submission" date="2018-07" db="EMBL/GenBank/DDBJ databases">
        <title>The complete nuclear genome of the prasinophyte Chloropicon primus (CCMP1205).</title>
        <authorList>
            <person name="Pombert J.-F."/>
            <person name="Otis C."/>
            <person name="Turmel M."/>
            <person name="Lemieux C."/>
        </authorList>
    </citation>
    <scope>NUCLEOTIDE SEQUENCE [LARGE SCALE GENOMIC DNA]</scope>
    <source>
        <strain evidence="2 3">CCMP1205</strain>
    </source>
</reference>